<evidence type="ECO:0000256" key="3">
    <source>
        <dbReference type="ARBA" id="ARBA00022763"/>
    </source>
</evidence>
<dbReference type="GO" id="GO:0140664">
    <property type="term" value="F:ATP-dependent DNA damage sensor activity"/>
    <property type="evidence" value="ECO:0007669"/>
    <property type="project" value="InterPro"/>
</dbReference>
<dbReference type="GO" id="GO:0004176">
    <property type="term" value="F:ATP-dependent peptidase activity"/>
    <property type="evidence" value="ECO:0007669"/>
    <property type="project" value="InterPro"/>
</dbReference>
<feature type="region of interest" description="Lon-protease-like" evidence="11">
    <location>
        <begin position="357"/>
        <end position="487"/>
    </location>
</feature>
<evidence type="ECO:0000256" key="2">
    <source>
        <dbReference type="ARBA" id="ARBA00022741"/>
    </source>
</evidence>
<evidence type="ECO:0000256" key="13">
    <source>
        <dbReference type="RuleBase" id="RU003555"/>
    </source>
</evidence>
<keyword evidence="2 11" id="KW-0547">Nucleotide-binding</keyword>
<dbReference type="PRINTS" id="PR01874">
    <property type="entry name" value="DNAREPAIRADA"/>
</dbReference>
<dbReference type="Pfam" id="PF18073">
    <property type="entry name" value="Zn_ribbon_LapB"/>
    <property type="match status" value="1"/>
</dbReference>
<comment type="similarity">
    <text evidence="11 13">Belongs to the RecA family. RadA subfamily.</text>
</comment>
<reference evidence="15" key="1">
    <citation type="submission" date="2021-04" db="EMBL/GenBank/DDBJ databases">
        <title>Genome based classification of Actinospica acidithermotolerans sp. nov., an actinobacterium isolated from an Indonesian hot spring.</title>
        <authorList>
            <person name="Kusuma A.B."/>
            <person name="Putra K.E."/>
            <person name="Nafisah S."/>
            <person name="Loh J."/>
            <person name="Nouioui I."/>
            <person name="Goodfellow M."/>
        </authorList>
    </citation>
    <scope>NUCLEOTIDE SEQUENCE</scope>
    <source>
        <strain evidence="15">CSCA 57</strain>
    </source>
</reference>
<dbReference type="GO" id="GO:0003684">
    <property type="term" value="F:damaged DNA binding"/>
    <property type="evidence" value="ECO:0007669"/>
    <property type="project" value="InterPro"/>
</dbReference>
<dbReference type="Gene3D" id="3.40.50.300">
    <property type="entry name" value="P-loop containing nucleotide triphosphate hydrolases"/>
    <property type="match status" value="1"/>
</dbReference>
<feature type="domain" description="RecA family profile 1" evidence="14">
    <location>
        <begin position="67"/>
        <end position="221"/>
    </location>
</feature>
<dbReference type="HAMAP" id="MF_01498">
    <property type="entry name" value="RadA_bact"/>
    <property type="match status" value="1"/>
</dbReference>
<keyword evidence="4 13" id="KW-0863">Zinc-finger</keyword>
<evidence type="ECO:0000256" key="5">
    <source>
        <dbReference type="ARBA" id="ARBA00022801"/>
    </source>
</evidence>
<keyword evidence="3 11" id="KW-0227">DNA damage</keyword>
<evidence type="ECO:0000256" key="12">
    <source>
        <dbReference type="NCBIfam" id="TIGR00416"/>
    </source>
</evidence>
<dbReference type="GO" id="GO:0005829">
    <property type="term" value="C:cytosol"/>
    <property type="evidence" value="ECO:0007669"/>
    <property type="project" value="TreeGrafter"/>
</dbReference>
<dbReference type="Pfam" id="PF13481">
    <property type="entry name" value="AAA_25"/>
    <property type="match status" value="1"/>
</dbReference>
<dbReference type="EMBL" id="JAGSOG010000009">
    <property type="protein sequence ID" value="MBR7832282.1"/>
    <property type="molecule type" value="Genomic_DNA"/>
</dbReference>
<comment type="domain">
    <text evidence="11">The middle region has homology to RecA with ATPase motifs including the RadA KNRFG motif, while the C-terminus is homologous to Lon protease.</text>
</comment>
<dbReference type="GO" id="GO:0008270">
    <property type="term" value="F:zinc ion binding"/>
    <property type="evidence" value="ECO:0007669"/>
    <property type="project" value="UniProtKB-KW"/>
</dbReference>
<evidence type="ECO:0000313" key="15">
    <source>
        <dbReference type="EMBL" id="MBR7832282.1"/>
    </source>
</evidence>
<accession>A0A941EKN8</accession>
<dbReference type="Proteomes" id="UP000675781">
    <property type="component" value="Unassembled WGS sequence"/>
</dbReference>
<dbReference type="InterPro" id="IPR041166">
    <property type="entry name" value="Rubredoxin_2"/>
</dbReference>
<dbReference type="PROSITE" id="PS50162">
    <property type="entry name" value="RECA_2"/>
    <property type="match status" value="1"/>
</dbReference>
<dbReference type="SUPFAM" id="SSF52540">
    <property type="entry name" value="P-loop containing nucleoside triphosphate hydrolases"/>
    <property type="match status" value="1"/>
</dbReference>
<dbReference type="SMART" id="SM00382">
    <property type="entry name" value="AAA"/>
    <property type="match status" value="1"/>
</dbReference>
<comment type="function">
    <text evidence="11">Plays a role in repairing double-strand DNA breaks, probably involving stabilizing or processing branched DNA or blocked replication forks.</text>
</comment>
<keyword evidence="1 11" id="KW-0479">Metal-binding</keyword>
<feature type="binding site" evidence="11">
    <location>
        <begin position="96"/>
        <end position="103"/>
    </location>
    <ligand>
        <name>ATP</name>
        <dbReference type="ChEBI" id="CHEBI:30616"/>
    </ligand>
</feature>
<dbReference type="GO" id="GO:0006508">
    <property type="term" value="P:proteolysis"/>
    <property type="evidence" value="ECO:0007669"/>
    <property type="project" value="InterPro"/>
</dbReference>
<proteinExistence type="inferred from homology"/>
<dbReference type="GO" id="GO:0000725">
    <property type="term" value="P:recombinational repair"/>
    <property type="evidence" value="ECO:0007669"/>
    <property type="project" value="UniProtKB-UniRule"/>
</dbReference>
<protein>
    <recommendedName>
        <fullName evidence="11 12">DNA repair protein RadA</fullName>
    </recommendedName>
</protein>
<evidence type="ECO:0000256" key="7">
    <source>
        <dbReference type="ARBA" id="ARBA00022840"/>
    </source>
</evidence>
<keyword evidence="5" id="KW-0378">Hydrolase</keyword>
<comment type="caution">
    <text evidence="15">The sequence shown here is derived from an EMBL/GenBank/DDBJ whole genome shotgun (WGS) entry which is preliminary data.</text>
</comment>
<dbReference type="AlphaFoldDB" id="A0A941EKN8"/>
<dbReference type="InterPro" id="IPR020568">
    <property type="entry name" value="Ribosomal_Su5_D2-typ_SF"/>
</dbReference>
<dbReference type="GO" id="GO:0005524">
    <property type="term" value="F:ATP binding"/>
    <property type="evidence" value="ECO:0007669"/>
    <property type="project" value="UniProtKB-UniRule"/>
</dbReference>
<comment type="function">
    <text evidence="13">DNA-dependent ATPase involved in processing of recombination intermediates, plays a role in repairing DNA breaks. Stimulates the branch migration of RecA-mediated strand transfer reactions, allowing the 3' invading strand to extend heteroduplex DNA faster. Binds ssDNA in the presence of ADP but not other nucleotides, has ATPase activity that is stimulated by ssDNA and various branched DNA structures, but inhibited by SSB. Does not have RecA's homology-searching function.</text>
</comment>
<gene>
    <name evidence="11 15" type="primary">radA</name>
    <name evidence="15" type="ORF">KDL01_03370</name>
</gene>
<dbReference type="InterPro" id="IPR014721">
    <property type="entry name" value="Ribsml_uS5_D2-typ_fold_subgr"/>
</dbReference>
<dbReference type="InterPro" id="IPR020588">
    <property type="entry name" value="RecA_ATP-bd"/>
</dbReference>
<evidence type="ECO:0000313" key="16">
    <source>
        <dbReference type="Proteomes" id="UP000675781"/>
    </source>
</evidence>
<dbReference type="PANTHER" id="PTHR32472:SF10">
    <property type="entry name" value="DNA REPAIR PROTEIN RADA-LIKE PROTEIN"/>
    <property type="match status" value="1"/>
</dbReference>
<dbReference type="InterPro" id="IPR027417">
    <property type="entry name" value="P-loop_NTPase"/>
</dbReference>
<dbReference type="FunFam" id="3.40.50.300:FF:000050">
    <property type="entry name" value="DNA repair protein RadA"/>
    <property type="match status" value="1"/>
</dbReference>
<evidence type="ECO:0000256" key="1">
    <source>
        <dbReference type="ARBA" id="ARBA00022723"/>
    </source>
</evidence>
<dbReference type="InterPro" id="IPR004504">
    <property type="entry name" value="DNA_repair_RadA"/>
</dbReference>
<dbReference type="SUPFAM" id="SSF54211">
    <property type="entry name" value="Ribosomal protein S5 domain 2-like"/>
    <property type="match status" value="1"/>
</dbReference>
<dbReference type="Pfam" id="PF05362">
    <property type="entry name" value="Lon_C"/>
    <property type="match status" value="1"/>
</dbReference>
<dbReference type="InterPro" id="IPR008269">
    <property type="entry name" value="Lon_proteolytic"/>
</dbReference>
<feature type="short sequence motif" description="RadA KNRFG motif" evidence="11">
    <location>
        <begin position="258"/>
        <end position="262"/>
    </location>
</feature>
<keyword evidence="7 11" id="KW-0067">ATP-binding</keyword>
<evidence type="ECO:0000259" key="14">
    <source>
        <dbReference type="PROSITE" id="PS50162"/>
    </source>
</evidence>
<dbReference type="Gene3D" id="3.30.230.10">
    <property type="match status" value="1"/>
</dbReference>
<evidence type="ECO:0000256" key="11">
    <source>
        <dbReference type="HAMAP-Rule" id="MF_01498"/>
    </source>
</evidence>
<dbReference type="CDD" id="cd01121">
    <property type="entry name" value="RadA_SMS_N"/>
    <property type="match status" value="1"/>
</dbReference>
<evidence type="ECO:0000256" key="8">
    <source>
        <dbReference type="ARBA" id="ARBA00023016"/>
    </source>
</evidence>
<keyword evidence="10 11" id="KW-0234">DNA repair</keyword>
<name>A0A941EKN8_9ACTN</name>
<dbReference type="RefSeq" id="WP_212526821.1">
    <property type="nucleotide sequence ID" value="NZ_JAGSOG010000009.1"/>
</dbReference>
<evidence type="ECO:0000256" key="9">
    <source>
        <dbReference type="ARBA" id="ARBA00023125"/>
    </source>
</evidence>
<organism evidence="15 16">
    <name type="scientific">Actinospica durhamensis</name>
    <dbReference type="NCBI Taxonomy" id="1508375"/>
    <lineage>
        <taxon>Bacteria</taxon>
        <taxon>Bacillati</taxon>
        <taxon>Actinomycetota</taxon>
        <taxon>Actinomycetes</taxon>
        <taxon>Catenulisporales</taxon>
        <taxon>Actinospicaceae</taxon>
        <taxon>Actinospica</taxon>
    </lineage>
</organism>
<dbReference type="InterPro" id="IPR003593">
    <property type="entry name" value="AAA+_ATPase"/>
</dbReference>
<dbReference type="GO" id="GO:0004252">
    <property type="term" value="F:serine-type endopeptidase activity"/>
    <property type="evidence" value="ECO:0007669"/>
    <property type="project" value="InterPro"/>
</dbReference>
<evidence type="ECO:0000256" key="10">
    <source>
        <dbReference type="ARBA" id="ARBA00023204"/>
    </source>
</evidence>
<sequence>MANSTKSARPGYRCAECGASTVKWLGRCPECQAWGTLEELGVPKPRTVKAGPVSAPARPIAQVDATMAKARPTGVDELDRVLGGGLVPGAVVLLAGEPGVGKSTLLLEVAAAYAATGRPGSSRPALVVTGEESTAQVRVRADRIGALHDELYLAAETDLAAVLGQIDAVEPGLLILDSVQTVASAEVDGVAGGITQVREVCAALIRVAKERDLATILVGHVTKDGNIAGPRVLEHLVDVVLQFEGDRHSTLRLVRAVKNRYGPTDEIGCFEMRESGIKGLPDPSGLFLSQRSEAVPGTCVTVTLEGRRPLVCEVQALVAPSPLPQPRRATSGLDGSRVSMVMAVLERRGRVPLAKNDVFAATVGGVRLVDPAADLAVALAMTTAAIDAPLPPTVAAFGELGLAGEVRPVSGLGRRLSEAARLGFRIALVPRPSPGGESPKAPEGMRVIEVSDIADALVALHDLTATADGAQRGRAADSGPRNQMISR</sequence>
<keyword evidence="8 11" id="KW-0346">Stress response</keyword>
<keyword evidence="6 13" id="KW-0862">Zinc</keyword>
<keyword evidence="16" id="KW-1185">Reference proteome</keyword>
<evidence type="ECO:0000256" key="6">
    <source>
        <dbReference type="ARBA" id="ARBA00022833"/>
    </source>
</evidence>
<dbReference type="NCBIfam" id="TIGR00416">
    <property type="entry name" value="sms"/>
    <property type="match status" value="1"/>
</dbReference>
<evidence type="ECO:0000256" key="4">
    <source>
        <dbReference type="ARBA" id="ARBA00022771"/>
    </source>
</evidence>
<dbReference type="PANTHER" id="PTHR32472">
    <property type="entry name" value="DNA REPAIR PROTEIN RADA"/>
    <property type="match status" value="1"/>
</dbReference>
<keyword evidence="9 11" id="KW-0238">DNA-binding</keyword>